<feature type="transmembrane region" description="Helical" evidence="1">
    <location>
        <begin position="23"/>
        <end position="41"/>
    </location>
</feature>
<comment type="caution">
    <text evidence="2">The sequence shown here is derived from an EMBL/GenBank/DDBJ whole genome shotgun (WGS) entry which is preliminary data.</text>
</comment>
<organism evidence="2 3">
    <name type="scientific">Allopusillimonas soli</name>
    <dbReference type="NCBI Taxonomy" id="659016"/>
    <lineage>
        <taxon>Bacteria</taxon>
        <taxon>Pseudomonadati</taxon>
        <taxon>Pseudomonadota</taxon>
        <taxon>Betaproteobacteria</taxon>
        <taxon>Burkholderiales</taxon>
        <taxon>Alcaligenaceae</taxon>
        <taxon>Allopusillimonas</taxon>
    </lineage>
</organism>
<keyword evidence="1" id="KW-0812">Transmembrane</keyword>
<feature type="transmembrane region" description="Helical" evidence="1">
    <location>
        <begin position="202"/>
        <end position="223"/>
    </location>
</feature>
<dbReference type="RefSeq" id="WP_129969244.1">
    <property type="nucleotide sequence ID" value="NZ_JACCEW010000003.1"/>
</dbReference>
<keyword evidence="1" id="KW-0472">Membrane</keyword>
<dbReference type="Proteomes" id="UP000580517">
    <property type="component" value="Unassembled WGS sequence"/>
</dbReference>
<gene>
    <name evidence="2" type="ORF">H0A68_12165</name>
</gene>
<evidence type="ECO:0000313" key="3">
    <source>
        <dbReference type="Proteomes" id="UP000580517"/>
    </source>
</evidence>
<dbReference type="InterPro" id="IPR014509">
    <property type="entry name" value="YjdF-like"/>
</dbReference>
<protein>
    <submittedName>
        <fullName evidence="2">DUF2238 domain-containing protein</fullName>
    </submittedName>
</protein>
<reference evidence="2 3" key="1">
    <citation type="submission" date="2020-07" db="EMBL/GenBank/DDBJ databases">
        <title>Taxonomic revisions and descriptions of new bacterial species based on genomic comparisons in the high-G+C-content subgroup of the family Alcaligenaceae.</title>
        <authorList>
            <person name="Szabo A."/>
            <person name="Felfoldi T."/>
        </authorList>
    </citation>
    <scope>NUCLEOTIDE SEQUENCE [LARGE SCALE GENOMIC DNA]</scope>
    <source>
        <strain evidence="2 3">DSM 25264</strain>
    </source>
</reference>
<feature type="transmembrane region" description="Helical" evidence="1">
    <location>
        <begin position="77"/>
        <end position="95"/>
    </location>
</feature>
<evidence type="ECO:0000256" key="1">
    <source>
        <dbReference type="SAM" id="Phobius"/>
    </source>
</evidence>
<dbReference type="OrthoDB" id="9786473at2"/>
<keyword evidence="1" id="KW-1133">Transmembrane helix</keyword>
<sequence length="239" mass="26967">MPGISSESASSYHIGAAQRPGRGAVHIALLAYLVLWTALALHPADRGTWLLENALVLMLVALLWSVRHVFRFSNASILLIIAFLALHTVGSHYTYSDVPYDQWWQALTGHTLNSVFGWQRNHYDRLVHFSYGLLLAYPIREFFLRVVEVRGFWAYFLPLDFTLSTSAIYELIEWGAAMTFGSDLGMHYLGTQGDVWDAQKDMAMAGLGALLAMLFTAALNAWLRRDVAWEWAQGMKSPR</sequence>
<dbReference type="AlphaFoldDB" id="A0A853FGQ9"/>
<name>A0A853FGQ9_9BURK</name>
<keyword evidence="3" id="KW-1185">Reference proteome</keyword>
<evidence type="ECO:0000313" key="2">
    <source>
        <dbReference type="EMBL" id="NYT37631.1"/>
    </source>
</evidence>
<dbReference type="Pfam" id="PF09997">
    <property type="entry name" value="DUF2238"/>
    <property type="match status" value="1"/>
</dbReference>
<dbReference type="EMBL" id="JACCEW010000003">
    <property type="protein sequence ID" value="NYT37631.1"/>
    <property type="molecule type" value="Genomic_DNA"/>
</dbReference>
<proteinExistence type="predicted"/>
<accession>A0A853FGQ9</accession>
<dbReference type="PIRSF" id="PIRSF020606">
    <property type="entry name" value="UCP020606"/>
    <property type="match status" value="1"/>
</dbReference>
<dbReference type="InterPro" id="IPR058534">
    <property type="entry name" value="YjdF"/>
</dbReference>
<feature type="transmembrane region" description="Helical" evidence="1">
    <location>
        <begin position="47"/>
        <end position="65"/>
    </location>
</feature>